<keyword evidence="2" id="KW-0732">Signal</keyword>
<evidence type="ECO:0000313" key="4">
    <source>
        <dbReference type="Proteomes" id="UP000324996"/>
    </source>
</evidence>
<comment type="caution">
    <text evidence="3">The sequence shown here is derived from an EMBL/GenBank/DDBJ whole genome shotgun (WGS) entry which is preliminary data.</text>
</comment>
<gene>
    <name evidence="3" type="ORF">JCM17846_23050</name>
</gene>
<accession>A0A5A7N8E7</accession>
<keyword evidence="1" id="KW-0472">Membrane</keyword>
<keyword evidence="1" id="KW-1133">Transmembrane helix</keyword>
<evidence type="ECO:0000256" key="1">
    <source>
        <dbReference type="SAM" id="Phobius"/>
    </source>
</evidence>
<proteinExistence type="predicted"/>
<feature type="transmembrane region" description="Helical" evidence="1">
    <location>
        <begin position="182"/>
        <end position="203"/>
    </location>
</feature>
<evidence type="ECO:0000313" key="3">
    <source>
        <dbReference type="EMBL" id="GER04623.1"/>
    </source>
</evidence>
<dbReference type="AlphaFoldDB" id="A0A5A7N8E7"/>
<keyword evidence="1" id="KW-0812">Transmembrane</keyword>
<evidence type="ECO:0000256" key="2">
    <source>
        <dbReference type="SAM" id="SignalP"/>
    </source>
</evidence>
<protein>
    <recommendedName>
        <fullName evidence="5">PEP-CTERM protein-sorting domain-containing protein</fullName>
    </recommendedName>
</protein>
<dbReference type="Proteomes" id="UP000324996">
    <property type="component" value="Unassembled WGS sequence"/>
</dbReference>
<evidence type="ECO:0008006" key="5">
    <source>
        <dbReference type="Google" id="ProtNLM"/>
    </source>
</evidence>
<name>A0A5A7N8E7_9PROT</name>
<reference evidence="3 4" key="1">
    <citation type="submission" date="2019-09" db="EMBL/GenBank/DDBJ databases">
        <title>NBRP : Genome information of microbial organism related human and environment.</title>
        <authorList>
            <person name="Hattori M."/>
            <person name="Oshima K."/>
            <person name="Inaba H."/>
            <person name="Suda W."/>
            <person name="Sakamoto M."/>
            <person name="Iino T."/>
            <person name="Kitahara M."/>
            <person name="Oshida Y."/>
            <person name="Iida T."/>
            <person name="Kudo T."/>
            <person name="Itoh T."/>
            <person name="Ohkuma M."/>
        </authorList>
    </citation>
    <scope>NUCLEOTIDE SEQUENCE [LARGE SCALE GENOMIC DNA]</scope>
    <source>
        <strain evidence="3 4">Q-1</strain>
    </source>
</reference>
<dbReference type="EMBL" id="BKCN01000012">
    <property type="protein sequence ID" value="GER04623.1"/>
    <property type="molecule type" value="Genomic_DNA"/>
</dbReference>
<organism evidence="3 4">
    <name type="scientific">Iodidimonas nitroreducens</name>
    <dbReference type="NCBI Taxonomy" id="1236968"/>
    <lineage>
        <taxon>Bacteria</taxon>
        <taxon>Pseudomonadati</taxon>
        <taxon>Pseudomonadota</taxon>
        <taxon>Alphaproteobacteria</taxon>
        <taxon>Iodidimonadales</taxon>
        <taxon>Iodidimonadaceae</taxon>
        <taxon>Iodidimonas</taxon>
    </lineage>
</organism>
<sequence>MSLHLVAAVIMVLGLVPVKSQATEIVAGGLGDGSCGNATVTAHEASGAVVNFKSCVGRLAGNDATGDGDPLLSLLNDEDIFGATDWIFFGKSDGNNPAFLASTDQTSGIWSLWDDTAAIAGPFVISFKHGNGFSAFFFDDLISVRGGDFALSSALSGGGRNNRVNALSHASVFLSPTTSTTVAVPLPATLVFLGFGLILLGLLGGRRSRLCQLIKKGAA</sequence>
<feature type="chain" id="PRO_5022931858" description="PEP-CTERM protein-sorting domain-containing protein" evidence="2">
    <location>
        <begin position="23"/>
        <end position="219"/>
    </location>
</feature>
<keyword evidence="4" id="KW-1185">Reference proteome</keyword>
<feature type="signal peptide" evidence="2">
    <location>
        <begin position="1"/>
        <end position="22"/>
    </location>
</feature>